<dbReference type="InterPro" id="IPR000719">
    <property type="entry name" value="Prot_kinase_dom"/>
</dbReference>
<accession>A0A1X2GQV8</accession>
<keyword evidence="5 7" id="KW-0067">ATP-binding</keyword>
<dbReference type="GO" id="GO:0005524">
    <property type="term" value="F:ATP binding"/>
    <property type="evidence" value="ECO:0007669"/>
    <property type="project" value="UniProtKB-UniRule"/>
</dbReference>
<organism evidence="9 10">
    <name type="scientific">Hesseltinella vesiculosa</name>
    <dbReference type="NCBI Taxonomy" id="101127"/>
    <lineage>
        <taxon>Eukaryota</taxon>
        <taxon>Fungi</taxon>
        <taxon>Fungi incertae sedis</taxon>
        <taxon>Mucoromycota</taxon>
        <taxon>Mucoromycotina</taxon>
        <taxon>Mucoromycetes</taxon>
        <taxon>Mucorales</taxon>
        <taxon>Cunninghamellaceae</taxon>
        <taxon>Hesseltinella</taxon>
    </lineage>
</organism>
<dbReference type="InterPro" id="IPR011009">
    <property type="entry name" value="Kinase-like_dom_sf"/>
</dbReference>
<evidence type="ECO:0000256" key="7">
    <source>
        <dbReference type="PROSITE-ProRule" id="PRU10141"/>
    </source>
</evidence>
<protein>
    <recommendedName>
        <fullName evidence="8">Protein kinase domain-containing protein</fullName>
    </recommendedName>
</protein>
<evidence type="ECO:0000313" key="9">
    <source>
        <dbReference type="EMBL" id="ORX59465.1"/>
    </source>
</evidence>
<name>A0A1X2GQV8_9FUNG</name>
<dbReference type="PROSITE" id="PS50011">
    <property type="entry name" value="PROTEIN_KINASE_DOM"/>
    <property type="match status" value="1"/>
</dbReference>
<keyword evidence="2" id="KW-0158">Chromosome</keyword>
<dbReference type="PANTHER" id="PTHR14030:SF4">
    <property type="entry name" value="BUB1 KINASE, ISOFORM A-RELATED"/>
    <property type="match status" value="1"/>
</dbReference>
<evidence type="ECO:0000259" key="8">
    <source>
        <dbReference type="PROSITE" id="PS50011"/>
    </source>
</evidence>
<keyword evidence="6" id="KW-0137">Centromere</keyword>
<comment type="caution">
    <text evidence="9">The sequence shown here is derived from an EMBL/GenBank/DDBJ whole genome shotgun (WGS) entry which is preliminary data.</text>
</comment>
<evidence type="ECO:0000313" key="10">
    <source>
        <dbReference type="Proteomes" id="UP000242146"/>
    </source>
</evidence>
<evidence type="ECO:0000256" key="4">
    <source>
        <dbReference type="ARBA" id="ARBA00022838"/>
    </source>
</evidence>
<dbReference type="PANTHER" id="PTHR14030">
    <property type="entry name" value="MITOTIC CHECKPOINT SERINE/THREONINE-PROTEIN KINASE BUB1"/>
    <property type="match status" value="1"/>
</dbReference>
<dbReference type="SUPFAM" id="SSF56112">
    <property type="entry name" value="Protein kinase-like (PK-like)"/>
    <property type="match status" value="1"/>
</dbReference>
<dbReference type="GO" id="GO:0051754">
    <property type="term" value="P:meiotic sister chromatid cohesion, centromeric"/>
    <property type="evidence" value="ECO:0007669"/>
    <property type="project" value="TreeGrafter"/>
</dbReference>
<dbReference type="PROSITE" id="PS00108">
    <property type="entry name" value="PROTEIN_KINASE_ST"/>
    <property type="match status" value="1"/>
</dbReference>
<gene>
    <name evidence="9" type="ORF">DM01DRAFT_329958</name>
</gene>
<dbReference type="InterPro" id="IPR017441">
    <property type="entry name" value="Protein_kinase_ATP_BS"/>
</dbReference>
<evidence type="ECO:0000256" key="5">
    <source>
        <dbReference type="ARBA" id="ARBA00022840"/>
    </source>
</evidence>
<evidence type="ECO:0000256" key="1">
    <source>
        <dbReference type="ARBA" id="ARBA00004629"/>
    </source>
</evidence>
<dbReference type="Gene3D" id="1.10.510.10">
    <property type="entry name" value="Transferase(Phosphotransferase) domain 1"/>
    <property type="match status" value="1"/>
</dbReference>
<dbReference type="Pfam" id="PF00069">
    <property type="entry name" value="Pkinase"/>
    <property type="match status" value="1"/>
</dbReference>
<feature type="binding site" evidence="7">
    <location>
        <position position="426"/>
    </location>
    <ligand>
        <name>ATP</name>
        <dbReference type="ChEBI" id="CHEBI:30616"/>
    </ligand>
</feature>
<dbReference type="SMART" id="SM00220">
    <property type="entry name" value="S_TKc"/>
    <property type="match status" value="1"/>
</dbReference>
<dbReference type="InterPro" id="IPR013212">
    <property type="entry name" value="Mad3/Bub1_I"/>
</dbReference>
<dbReference type="STRING" id="101127.A0A1X2GQV8"/>
<dbReference type="InterPro" id="IPR008271">
    <property type="entry name" value="Ser/Thr_kinase_AS"/>
</dbReference>
<dbReference type="AlphaFoldDB" id="A0A1X2GQV8"/>
<proteinExistence type="predicted"/>
<feature type="domain" description="Protein kinase" evidence="8">
    <location>
        <begin position="399"/>
        <end position="710"/>
    </location>
</feature>
<dbReference type="EMBL" id="MCGT01000005">
    <property type="protein sequence ID" value="ORX59465.1"/>
    <property type="molecule type" value="Genomic_DNA"/>
</dbReference>
<dbReference type="OrthoDB" id="248495at2759"/>
<keyword evidence="4" id="KW-0995">Kinetochore</keyword>
<dbReference type="Gene3D" id="1.25.40.430">
    <property type="match status" value="1"/>
</dbReference>
<dbReference type="GO" id="GO:0004672">
    <property type="term" value="F:protein kinase activity"/>
    <property type="evidence" value="ECO:0007669"/>
    <property type="project" value="InterPro"/>
</dbReference>
<evidence type="ECO:0000256" key="6">
    <source>
        <dbReference type="ARBA" id="ARBA00023328"/>
    </source>
</evidence>
<dbReference type="GO" id="GO:0007094">
    <property type="term" value="P:mitotic spindle assembly checkpoint signaling"/>
    <property type="evidence" value="ECO:0007669"/>
    <property type="project" value="InterPro"/>
</dbReference>
<dbReference type="GO" id="GO:0000776">
    <property type="term" value="C:kinetochore"/>
    <property type="evidence" value="ECO:0007669"/>
    <property type="project" value="UniProtKB-KW"/>
</dbReference>
<reference evidence="9 10" key="1">
    <citation type="submission" date="2016-07" db="EMBL/GenBank/DDBJ databases">
        <title>Pervasive Adenine N6-methylation of Active Genes in Fungi.</title>
        <authorList>
            <consortium name="DOE Joint Genome Institute"/>
            <person name="Mondo S.J."/>
            <person name="Dannebaum R.O."/>
            <person name="Kuo R.C."/>
            <person name="Labutti K."/>
            <person name="Haridas S."/>
            <person name="Kuo A."/>
            <person name="Salamov A."/>
            <person name="Ahrendt S.R."/>
            <person name="Lipzen A."/>
            <person name="Sullivan W."/>
            <person name="Andreopoulos W.B."/>
            <person name="Clum A."/>
            <person name="Lindquist E."/>
            <person name="Daum C."/>
            <person name="Ramamoorthy G.K."/>
            <person name="Gryganskyi A."/>
            <person name="Culley D."/>
            <person name="Magnuson J.K."/>
            <person name="James T.Y."/>
            <person name="O'Malley M.A."/>
            <person name="Stajich J.E."/>
            <person name="Spatafora J.W."/>
            <person name="Visel A."/>
            <person name="Grigoriev I.V."/>
        </authorList>
    </citation>
    <scope>NUCLEOTIDE SEQUENCE [LARGE SCALE GENOMIC DNA]</scope>
    <source>
        <strain evidence="9 10">NRRL 3301</strain>
    </source>
</reference>
<sequence>MTAQGRSVKSMKRQLMDVIDKGYVYQDTVNYLRWWLLLAQLVDDPLAVYRHLVINDIGTTYALFYFDLAYCFKTHLRDDLADRALRMGDHFVEGVYHIDGARHLLQGFQAAPCLLSLADISIIKEEPDDTDLCTHSRKSTISYNGHDLWLGDSTLDLFCSYLRQVGRDDVRDLASKLEMSLEEIHALALNDTDDFHIFDDAVMQNRYLKTKTDTKRTRKKKALLPLLDCQDSTTAKHAPQSLPRTSPCAPIKSEQLEDNPQHRITTYNIDSSGSPSEVSWGPPTNTCTDLLGNHDSAHHTETAAISGRLLHDQNEASALDSPTCFYLPAAIVQLPMALDFKLSLLDRYTDLLANNRICYLDDCVDRTILLSFHHPPPLGTRPSLVAGCRILSLGEKVNMEVTRFLGKGVYGQVYQVRWQEQLYALKVLAQMDPWEFVLQQKAFDFVSMAVGARADFNPIVQYHALWLDPRSTFILMDFFPLGHLGYLIWYMHNRLASADVDRLAIFLTWRMLQAVVALHRNDLVHADIKLDNIMFAYEPHTPQEPNALTSDDQASPAAVLWGLRPFGLKLIDFGLALDLTMFPTQPILGQAIWKIRPSTDMPLVVRQQPFPPFYLDLWNIMLTVHNINYYCYPGRRASTECTEPRPYADLWNEFFCDLKQPVGHCHQQSTNLLTRWERRLFATIVDDCLCNRIRDLLLRYVHFRCKKNHL</sequence>
<keyword evidence="3 7" id="KW-0547">Nucleotide-binding</keyword>
<evidence type="ECO:0000256" key="3">
    <source>
        <dbReference type="ARBA" id="ARBA00022741"/>
    </source>
</evidence>
<comment type="subcellular location">
    <subcellularLocation>
        <location evidence="1">Chromosome</location>
        <location evidence="1">Centromere</location>
        <location evidence="1">Kinetochore</location>
    </subcellularLocation>
</comment>
<dbReference type="Pfam" id="PF08311">
    <property type="entry name" value="Mad3_BUB1_I"/>
    <property type="match status" value="1"/>
</dbReference>
<dbReference type="PROSITE" id="PS00107">
    <property type="entry name" value="PROTEIN_KINASE_ATP"/>
    <property type="match status" value="1"/>
</dbReference>
<dbReference type="Proteomes" id="UP000242146">
    <property type="component" value="Unassembled WGS sequence"/>
</dbReference>
<evidence type="ECO:0000256" key="2">
    <source>
        <dbReference type="ARBA" id="ARBA00022454"/>
    </source>
</evidence>
<keyword evidence="10" id="KW-1185">Reference proteome</keyword>
<dbReference type="GO" id="GO:0032991">
    <property type="term" value="C:protein-containing complex"/>
    <property type="evidence" value="ECO:0007669"/>
    <property type="project" value="UniProtKB-ARBA"/>
</dbReference>
<dbReference type="InterPro" id="IPR015661">
    <property type="entry name" value="Bub1/Mad3"/>
</dbReference>